<reference evidence="1" key="1">
    <citation type="journal article" date="2014" name="Front. Microbiol.">
        <title>High frequency of phylogenetically diverse reductive dehalogenase-homologous genes in deep subseafloor sedimentary metagenomes.</title>
        <authorList>
            <person name="Kawai M."/>
            <person name="Futagami T."/>
            <person name="Toyoda A."/>
            <person name="Takaki Y."/>
            <person name="Nishi S."/>
            <person name="Hori S."/>
            <person name="Arai W."/>
            <person name="Tsubouchi T."/>
            <person name="Morono Y."/>
            <person name="Uchiyama I."/>
            <person name="Ito T."/>
            <person name="Fujiyama A."/>
            <person name="Inagaki F."/>
            <person name="Takami H."/>
        </authorList>
    </citation>
    <scope>NUCLEOTIDE SEQUENCE</scope>
    <source>
        <strain evidence="1">Expedition CK06-06</strain>
    </source>
</reference>
<dbReference type="AlphaFoldDB" id="X1K0K3"/>
<accession>X1K0K3</accession>
<comment type="caution">
    <text evidence="1">The sequence shown here is derived from an EMBL/GenBank/DDBJ whole genome shotgun (WGS) entry which is preliminary data.</text>
</comment>
<proteinExistence type="predicted"/>
<name>X1K0K3_9ZZZZ</name>
<dbReference type="EMBL" id="BARV01001773">
    <property type="protein sequence ID" value="GAI00003.1"/>
    <property type="molecule type" value="Genomic_DNA"/>
</dbReference>
<sequence>MENLKDKIREFGLSKGADLVGMASVARFSGVRMGIDQRIFYLMQKLLLFALKGSRAV</sequence>
<protein>
    <submittedName>
        <fullName evidence="1">Uncharacterized protein</fullName>
    </submittedName>
</protein>
<organism evidence="1">
    <name type="scientific">marine sediment metagenome</name>
    <dbReference type="NCBI Taxonomy" id="412755"/>
    <lineage>
        <taxon>unclassified sequences</taxon>
        <taxon>metagenomes</taxon>
        <taxon>ecological metagenomes</taxon>
    </lineage>
</organism>
<evidence type="ECO:0000313" key="1">
    <source>
        <dbReference type="EMBL" id="GAI00003.1"/>
    </source>
</evidence>
<gene>
    <name evidence="1" type="ORF">S06H3_04928</name>
</gene>